<evidence type="ECO:0008006" key="4">
    <source>
        <dbReference type="Google" id="ProtNLM"/>
    </source>
</evidence>
<accession>A0A2H1EHW7</accession>
<dbReference type="EMBL" id="FRFC01000003">
    <property type="protein sequence ID" value="SHO46009.1"/>
    <property type="molecule type" value="Genomic_DNA"/>
</dbReference>
<name>A0A2H1EHW7_9ARCH</name>
<dbReference type="CDD" id="cd15482">
    <property type="entry name" value="Sialidase_non-viral"/>
    <property type="match status" value="1"/>
</dbReference>
<dbReference type="OrthoDB" id="2272at2157"/>
<evidence type="ECO:0000313" key="3">
    <source>
        <dbReference type="Proteomes" id="UP000232412"/>
    </source>
</evidence>
<dbReference type="Proteomes" id="UP000232412">
    <property type="component" value="Unassembled WGS sequence"/>
</dbReference>
<keyword evidence="1" id="KW-1133">Transmembrane helix</keyword>
<keyword evidence="1" id="KW-0812">Transmembrane</keyword>
<dbReference type="RefSeq" id="WP_101009901.1">
    <property type="nucleotide sequence ID" value="NZ_FRFC01000003.1"/>
</dbReference>
<evidence type="ECO:0000256" key="1">
    <source>
        <dbReference type="SAM" id="Phobius"/>
    </source>
</evidence>
<gene>
    <name evidence="2" type="ORF">NSIN_20851</name>
</gene>
<organism evidence="2 3">
    <name type="scientific">Nitrosotalea sinensis</name>
    <dbReference type="NCBI Taxonomy" id="1499975"/>
    <lineage>
        <taxon>Archaea</taxon>
        <taxon>Nitrososphaerota</taxon>
        <taxon>Nitrososphaeria</taxon>
        <taxon>Nitrosotaleales</taxon>
        <taxon>Nitrosotaleaceae</taxon>
        <taxon>Nitrosotalea</taxon>
    </lineage>
</organism>
<dbReference type="Gene3D" id="2.120.10.10">
    <property type="match status" value="2"/>
</dbReference>
<proteinExistence type="predicted"/>
<dbReference type="AlphaFoldDB" id="A0A2H1EHW7"/>
<dbReference type="InterPro" id="IPR036278">
    <property type="entry name" value="Sialidase_sf"/>
</dbReference>
<feature type="transmembrane region" description="Helical" evidence="1">
    <location>
        <begin position="447"/>
        <end position="467"/>
    </location>
</feature>
<protein>
    <recommendedName>
        <fullName evidence="4">Exo-alpha-sialidase</fullName>
    </recommendedName>
</protein>
<sequence length="474" mass="51028">MPLIDSTAMKLGTILILSVVVFSGIGSSFAQVPSPGFTNPVTLSDSSSNSELPHIVVSGDGIFAIWSATHNGKSDVYFAKSTDGGATFSTPVNLSQSVSSQSLYPQLAEKDNHVYVIWQSSISGNSTVLMAKSTDGGTTFGTPVLISDDTKLSAFPQMAIDGNNVYSLWVEKSENNSTNVVFTKSIDQGNSFVPPVYITHGARNSGIPKIFAETGKVYLTWEDNNKGDFEVFLSKSSNSGDSFDSPVDISTSAGESGSPEVFVYQNNIYEVWMDNTSGNYDIMFTKSSDGGNTFSKPLDVSNLKGDSGYPQLAAWKNNVYVVWTQTMTGINYDIYFAKSSNNGDSFDAPINLSNNFGPSGWPKISSDGTIYVSWVDSTPGKFDVFITKSNDGGATFQDPTNLSNSVNESYENEMVVTNNSVYMVWEEGQRGNYTIAFSKSTTFVPEFGPLASVALMVSIVGIIAISVRSGLKFN</sequence>
<reference evidence="3" key="1">
    <citation type="submission" date="2016-12" db="EMBL/GenBank/DDBJ databases">
        <authorList>
            <person name="Herbold C."/>
        </authorList>
    </citation>
    <scope>NUCLEOTIDE SEQUENCE [LARGE SCALE GENOMIC DNA]</scope>
</reference>
<evidence type="ECO:0000313" key="2">
    <source>
        <dbReference type="EMBL" id="SHO46009.1"/>
    </source>
</evidence>
<keyword evidence="1" id="KW-0472">Membrane</keyword>
<keyword evidence="3" id="KW-1185">Reference proteome</keyword>
<dbReference type="SUPFAM" id="SSF50939">
    <property type="entry name" value="Sialidases"/>
    <property type="match status" value="2"/>
</dbReference>